<dbReference type="InterPro" id="IPR055513">
    <property type="entry name" value="DUF7086"/>
</dbReference>
<name>A0A0E0GB44_ORYNI</name>
<protein>
    <recommendedName>
        <fullName evidence="1">DUF7086 domain-containing protein</fullName>
    </recommendedName>
</protein>
<dbReference type="HOGENOM" id="CLU_2472714_0_0_1"/>
<dbReference type="EnsemblPlants" id="ONIVA02G30230.1">
    <property type="protein sequence ID" value="ONIVA02G30230.1"/>
    <property type="gene ID" value="ONIVA02G30230"/>
</dbReference>
<proteinExistence type="predicted"/>
<sequence>MRSVITIEKKPINYLFLLLGEMLGLFSLDQLNFLCAHTNRHRIGAKGSMLYSTYLERYNQFIPGTLPSWLKLSLGPVFYELWWTSTPPPPPLW</sequence>
<evidence type="ECO:0000313" key="2">
    <source>
        <dbReference type="EnsemblPlants" id="ONIVA02G30230.1"/>
    </source>
</evidence>
<dbReference type="AlphaFoldDB" id="A0A0E0GB44"/>
<accession>A0A0E0GB44</accession>
<dbReference type="Pfam" id="PF23324">
    <property type="entry name" value="DUF7086"/>
    <property type="match status" value="1"/>
</dbReference>
<keyword evidence="3" id="KW-1185">Reference proteome</keyword>
<feature type="domain" description="DUF7086" evidence="1">
    <location>
        <begin position="1"/>
        <end position="60"/>
    </location>
</feature>
<organism evidence="2">
    <name type="scientific">Oryza nivara</name>
    <name type="common">Indian wild rice</name>
    <name type="synonym">Oryza sativa f. spontanea</name>
    <dbReference type="NCBI Taxonomy" id="4536"/>
    <lineage>
        <taxon>Eukaryota</taxon>
        <taxon>Viridiplantae</taxon>
        <taxon>Streptophyta</taxon>
        <taxon>Embryophyta</taxon>
        <taxon>Tracheophyta</taxon>
        <taxon>Spermatophyta</taxon>
        <taxon>Magnoliopsida</taxon>
        <taxon>Liliopsida</taxon>
        <taxon>Poales</taxon>
        <taxon>Poaceae</taxon>
        <taxon>BOP clade</taxon>
        <taxon>Oryzoideae</taxon>
        <taxon>Oryzeae</taxon>
        <taxon>Oryzinae</taxon>
        <taxon>Oryza</taxon>
    </lineage>
</organism>
<dbReference type="PANTHER" id="PTHR34272:SF1">
    <property type="entry name" value="EXPRESSED PROTEIN"/>
    <property type="match status" value="1"/>
</dbReference>
<dbReference type="Gramene" id="ONIVA02G30230.1">
    <property type="protein sequence ID" value="ONIVA02G30230.1"/>
    <property type="gene ID" value="ONIVA02G30230"/>
</dbReference>
<evidence type="ECO:0000259" key="1">
    <source>
        <dbReference type="Pfam" id="PF23324"/>
    </source>
</evidence>
<evidence type="ECO:0000313" key="3">
    <source>
        <dbReference type="Proteomes" id="UP000006591"/>
    </source>
</evidence>
<reference evidence="2" key="2">
    <citation type="submission" date="2018-04" db="EMBL/GenBank/DDBJ databases">
        <title>OnivRS2 (Oryza nivara Reference Sequence Version 2).</title>
        <authorList>
            <person name="Zhang J."/>
            <person name="Kudrna D."/>
            <person name="Lee S."/>
            <person name="Talag J."/>
            <person name="Rajasekar S."/>
            <person name="Welchert J."/>
            <person name="Hsing Y.-I."/>
            <person name="Wing R.A."/>
        </authorList>
    </citation>
    <scope>NUCLEOTIDE SEQUENCE [LARGE SCALE GENOMIC DNA]</scope>
    <source>
        <strain evidence="2">SL10</strain>
    </source>
</reference>
<dbReference type="OMA" id="HTNRHRI"/>
<dbReference type="PANTHER" id="PTHR34272">
    <property type="entry name" value="EXPRESSED PROTEIN"/>
    <property type="match status" value="1"/>
</dbReference>
<dbReference type="Proteomes" id="UP000006591">
    <property type="component" value="Chromosome 2"/>
</dbReference>
<reference evidence="2" key="1">
    <citation type="submission" date="2015-04" db="UniProtKB">
        <authorList>
            <consortium name="EnsemblPlants"/>
        </authorList>
    </citation>
    <scope>IDENTIFICATION</scope>
    <source>
        <strain evidence="2">SL10</strain>
    </source>
</reference>